<reference evidence="1" key="1">
    <citation type="submission" date="2023-02" db="EMBL/GenBank/DDBJ databases">
        <title>Genome of toxic invasive species Heracleum sosnowskyi carries increased number of genes despite the absence of recent whole-genome duplications.</title>
        <authorList>
            <person name="Schelkunov M."/>
            <person name="Shtratnikova V."/>
            <person name="Makarenko M."/>
            <person name="Klepikova A."/>
            <person name="Omelchenko D."/>
            <person name="Novikova G."/>
            <person name="Obukhova E."/>
            <person name="Bogdanov V."/>
            <person name="Penin A."/>
            <person name="Logacheva M."/>
        </authorList>
    </citation>
    <scope>NUCLEOTIDE SEQUENCE</scope>
    <source>
        <strain evidence="1">Hsosn_3</strain>
        <tissue evidence="1">Leaf</tissue>
    </source>
</reference>
<dbReference type="Proteomes" id="UP001237642">
    <property type="component" value="Unassembled WGS sequence"/>
</dbReference>
<protein>
    <submittedName>
        <fullName evidence="1">Uncharacterized protein</fullName>
    </submittedName>
</protein>
<dbReference type="AlphaFoldDB" id="A0AAD8I8P6"/>
<evidence type="ECO:0000313" key="2">
    <source>
        <dbReference type="Proteomes" id="UP001237642"/>
    </source>
</evidence>
<evidence type="ECO:0000313" key="1">
    <source>
        <dbReference type="EMBL" id="KAK1379918.1"/>
    </source>
</evidence>
<name>A0AAD8I8P6_9APIA</name>
<proteinExistence type="predicted"/>
<gene>
    <name evidence="1" type="ORF">POM88_026662</name>
</gene>
<dbReference type="EMBL" id="JAUIZM010000006">
    <property type="protein sequence ID" value="KAK1379918.1"/>
    <property type="molecule type" value="Genomic_DNA"/>
</dbReference>
<keyword evidence="2" id="KW-1185">Reference proteome</keyword>
<organism evidence="1 2">
    <name type="scientific">Heracleum sosnowskyi</name>
    <dbReference type="NCBI Taxonomy" id="360622"/>
    <lineage>
        <taxon>Eukaryota</taxon>
        <taxon>Viridiplantae</taxon>
        <taxon>Streptophyta</taxon>
        <taxon>Embryophyta</taxon>
        <taxon>Tracheophyta</taxon>
        <taxon>Spermatophyta</taxon>
        <taxon>Magnoliopsida</taxon>
        <taxon>eudicotyledons</taxon>
        <taxon>Gunneridae</taxon>
        <taxon>Pentapetalae</taxon>
        <taxon>asterids</taxon>
        <taxon>campanulids</taxon>
        <taxon>Apiales</taxon>
        <taxon>Apiaceae</taxon>
        <taxon>Apioideae</taxon>
        <taxon>apioid superclade</taxon>
        <taxon>Tordylieae</taxon>
        <taxon>Tordyliinae</taxon>
        <taxon>Heracleum</taxon>
    </lineage>
</organism>
<accession>A0AAD8I8P6</accession>
<comment type="caution">
    <text evidence="1">The sequence shown here is derived from an EMBL/GenBank/DDBJ whole genome shotgun (WGS) entry which is preliminary data.</text>
</comment>
<sequence length="104" mass="12137">MEQVSLKLTKIWFDFRQAVDKAGMHMDRLDHVHKTIKQLNTDLDDDDENIVEFTKKDHMAVMVGQQPSGDVTFLPPKNCKNKGNYFKRLISDRENAVLKSKKKF</sequence>
<reference evidence="1" key="2">
    <citation type="submission" date="2023-05" db="EMBL/GenBank/DDBJ databases">
        <authorList>
            <person name="Schelkunov M.I."/>
        </authorList>
    </citation>
    <scope>NUCLEOTIDE SEQUENCE</scope>
    <source>
        <strain evidence="1">Hsosn_3</strain>
        <tissue evidence="1">Leaf</tissue>
    </source>
</reference>